<comment type="caution">
    <text evidence="1">The sequence shown here is derived from an EMBL/GenBank/DDBJ whole genome shotgun (WGS) entry which is preliminary data.</text>
</comment>
<gene>
    <name evidence="1" type="ORF">KDW_50500</name>
</gene>
<evidence type="ECO:0000313" key="2">
    <source>
        <dbReference type="Proteomes" id="UP000326912"/>
    </source>
</evidence>
<protein>
    <submittedName>
        <fullName evidence="1">Uncharacterized protein</fullName>
    </submittedName>
</protein>
<sequence length="67" mass="7855">MLRGESMVQFKKGMMVFTKINQKEDLKMGQAAQKRVVLVTQFQQPQEARGRMFKKGMMVRAANKDRY</sequence>
<proteinExistence type="predicted"/>
<keyword evidence="2" id="KW-1185">Reference proteome</keyword>
<organism evidence="1 2">
    <name type="scientific">Dictyobacter vulcani</name>
    <dbReference type="NCBI Taxonomy" id="2607529"/>
    <lineage>
        <taxon>Bacteria</taxon>
        <taxon>Bacillati</taxon>
        <taxon>Chloroflexota</taxon>
        <taxon>Ktedonobacteria</taxon>
        <taxon>Ktedonobacterales</taxon>
        <taxon>Dictyobacteraceae</taxon>
        <taxon>Dictyobacter</taxon>
    </lineage>
</organism>
<dbReference type="Proteomes" id="UP000326912">
    <property type="component" value="Unassembled WGS sequence"/>
</dbReference>
<evidence type="ECO:0000313" key="1">
    <source>
        <dbReference type="EMBL" id="GER90888.1"/>
    </source>
</evidence>
<reference evidence="1 2" key="1">
    <citation type="submission" date="2019-10" db="EMBL/GenBank/DDBJ databases">
        <title>Dictyobacter vulcani sp. nov., within the class Ktedonobacteria, isolated from soil of volcanic Mt. Zao.</title>
        <authorList>
            <person name="Zheng Y."/>
            <person name="Wang C.M."/>
            <person name="Sakai Y."/>
            <person name="Abe K."/>
            <person name="Yokota A."/>
            <person name="Yabe S."/>
        </authorList>
    </citation>
    <scope>NUCLEOTIDE SEQUENCE [LARGE SCALE GENOMIC DNA]</scope>
    <source>
        <strain evidence="1 2">W12</strain>
    </source>
</reference>
<name>A0A5J4KME7_9CHLR</name>
<accession>A0A5J4KME7</accession>
<dbReference type="EMBL" id="BKZW01000003">
    <property type="protein sequence ID" value="GER90888.1"/>
    <property type="molecule type" value="Genomic_DNA"/>
</dbReference>
<dbReference type="AlphaFoldDB" id="A0A5J4KME7"/>